<evidence type="ECO:0000313" key="2">
    <source>
        <dbReference type="Proteomes" id="UP000886667"/>
    </source>
</evidence>
<comment type="caution">
    <text evidence="1">The sequence shown here is derived from an EMBL/GenBank/DDBJ whole genome shotgun (WGS) entry which is preliminary data.</text>
</comment>
<evidence type="ECO:0000313" key="1">
    <source>
        <dbReference type="EMBL" id="MCG7945431.1"/>
    </source>
</evidence>
<dbReference type="EMBL" id="JAEPCM010000097">
    <property type="protein sequence ID" value="MCG7945431.1"/>
    <property type="molecule type" value="Genomic_DNA"/>
</dbReference>
<dbReference type="Proteomes" id="UP000886667">
    <property type="component" value="Unassembled WGS sequence"/>
</dbReference>
<gene>
    <name evidence="1" type="ORF">JAZ07_03695</name>
</gene>
<reference evidence="1" key="1">
    <citation type="journal article" date="2021" name="Proc. Natl. Acad. Sci. U.S.A.">
        <title>Global biogeography of chemosynthetic symbionts reveals both localized and globally distributed symbiont groups. .</title>
        <authorList>
            <person name="Osvatic J.T."/>
            <person name="Wilkins L.G.E."/>
            <person name="Leibrecht L."/>
            <person name="Leray M."/>
            <person name="Zauner S."/>
            <person name="Polzin J."/>
            <person name="Camacho Y."/>
            <person name="Gros O."/>
            <person name="van Gils J.A."/>
            <person name="Eisen J.A."/>
            <person name="Petersen J.M."/>
            <person name="Yuen B."/>
        </authorList>
    </citation>
    <scope>NUCLEOTIDE SEQUENCE</scope>
    <source>
        <strain evidence="1">MAGclacostrist064TRANS</strain>
    </source>
</reference>
<proteinExistence type="predicted"/>
<sequence length="106" mass="11539">MKSKLTVVLPWLVFAVAFVLLTLSDPSMANKFETIGGGVQGSTKIKVEYLITIAYVASAIFFIAGILAIALHNRNSQTLNYTMWKSSATMFFLLSIGMAAAGYYMS</sequence>
<organism evidence="1 2">
    <name type="scientific">Candidatus Thiodiazotropha taylori</name>
    <dbReference type="NCBI Taxonomy" id="2792791"/>
    <lineage>
        <taxon>Bacteria</taxon>
        <taxon>Pseudomonadati</taxon>
        <taxon>Pseudomonadota</taxon>
        <taxon>Gammaproteobacteria</taxon>
        <taxon>Chromatiales</taxon>
        <taxon>Sedimenticolaceae</taxon>
        <taxon>Candidatus Thiodiazotropha</taxon>
    </lineage>
</organism>
<accession>A0A9E4P7L8</accession>
<dbReference type="AlphaFoldDB" id="A0A9E4P7L8"/>
<name>A0A9E4P7L8_9GAMM</name>
<protein>
    <submittedName>
        <fullName evidence="1">Uncharacterized protein</fullName>
    </submittedName>
</protein>